<dbReference type="GO" id="GO:0003735">
    <property type="term" value="F:structural constituent of ribosome"/>
    <property type="evidence" value="ECO:0007669"/>
    <property type="project" value="InterPro"/>
</dbReference>
<comment type="caution">
    <text evidence="6">The sequence shown here is derived from an EMBL/GenBank/DDBJ whole genome shotgun (WGS) entry which is preliminary data.</text>
</comment>
<dbReference type="Pfam" id="PF01778">
    <property type="entry name" value="Ribosomal_L28e"/>
    <property type="match status" value="1"/>
</dbReference>
<keyword evidence="7" id="KW-1185">Reference proteome</keyword>
<protein>
    <recommendedName>
        <fullName evidence="5">Ribosomal eL28/Mak16 domain-containing protein</fullName>
    </recommendedName>
</protein>
<sequence length="145" mass="15811">MSNDLQWLLLRKNNSFIVKRVVEGPVFSREPGNLLNLHSHKYSGLSNSKTIDISEKGGNITVTTRKVKASPHQVKSAFAKHPVRPRSGARRALGVAAAPAKRGYRPDLRRAALARISALVTSQTAGSKPDLPKKVRGKKATHFLG</sequence>
<reference evidence="6 7" key="1">
    <citation type="submission" date="2020-01" db="EMBL/GenBank/DDBJ databases">
        <authorList>
            <person name="Gupta K D."/>
        </authorList>
    </citation>
    <scope>NUCLEOTIDE SEQUENCE [LARGE SCALE GENOMIC DNA]</scope>
</reference>
<evidence type="ECO:0000259" key="5">
    <source>
        <dbReference type="Pfam" id="PF01778"/>
    </source>
</evidence>
<evidence type="ECO:0000256" key="1">
    <source>
        <dbReference type="ARBA" id="ARBA00007926"/>
    </source>
</evidence>
<dbReference type="Gene3D" id="3.30.390.110">
    <property type="match status" value="1"/>
</dbReference>
<feature type="region of interest" description="Disordered" evidence="4">
    <location>
        <begin position="65"/>
        <end position="94"/>
    </location>
</feature>
<evidence type="ECO:0000313" key="6">
    <source>
        <dbReference type="EMBL" id="CAA7264883.1"/>
    </source>
</evidence>
<dbReference type="EMBL" id="CACVBS010000046">
    <property type="protein sequence ID" value="CAA7264883.1"/>
    <property type="molecule type" value="Genomic_DNA"/>
</dbReference>
<evidence type="ECO:0000256" key="2">
    <source>
        <dbReference type="ARBA" id="ARBA00022980"/>
    </source>
</evidence>
<evidence type="ECO:0000256" key="4">
    <source>
        <dbReference type="SAM" id="MobiDB-lite"/>
    </source>
</evidence>
<dbReference type="OrthoDB" id="338850at2759"/>
<evidence type="ECO:0000313" key="7">
    <source>
        <dbReference type="Proteomes" id="UP000467700"/>
    </source>
</evidence>
<dbReference type="PANTHER" id="PTHR10544">
    <property type="entry name" value="60S RIBOSOMAL PROTEIN L28"/>
    <property type="match status" value="1"/>
</dbReference>
<dbReference type="InterPro" id="IPR029004">
    <property type="entry name" value="Ribosomal_eL28/Mak16"/>
</dbReference>
<gene>
    <name evidence="6" type="ORF">AAE3_LOCUS7089</name>
</gene>
<dbReference type="Proteomes" id="UP000467700">
    <property type="component" value="Unassembled WGS sequence"/>
</dbReference>
<comment type="similarity">
    <text evidence="1">Belongs to the eukaryotic ribosomal protein eL28 family.</text>
</comment>
<keyword evidence="3" id="KW-0687">Ribonucleoprotein</keyword>
<accession>A0A8S0XK22</accession>
<dbReference type="GO" id="GO:1990904">
    <property type="term" value="C:ribonucleoprotein complex"/>
    <property type="evidence" value="ECO:0007669"/>
    <property type="project" value="UniProtKB-KW"/>
</dbReference>
<name>A0A8S0XK22_CYCAE</name>
<dbReference type="InterPro" id="IPR002672">
    <property type="entry name" value="Ribosomal_eL28"/>
</dbReference>
<dbReference type="AlphaFoldDB" id="A0A8S0XK22"/>
<feature type="region of interest" description="Disordered" evidence="4">
    <location>
        <begin position="123"/>
        <end position="145"/>
    </location>
</feature>
<dbReference type="GO" id="GO:0006412">
    <property type="term" value="P:translation"/>
    <property type="evidence" value="ECO:0007669"/>
    <property type="project" value="InterPro"/>
</dbReference>
<organism evidence="6 7">
    <name type="scientific">Cyclocybe aegerita</name>
    <name type="common">Black poplar mushroom</name>
    <name type="synonym">Agrocybe aegerita</name>
    <dbReference type="NCBI Taxonomy" id="1973307"/>
    <lineage>
        <taxon>Eukaryota</taxon>
        <taxon>Fungi</taxon>
        <taxon>Dikarya</taxon>
        <taxon>Basidiomycota</taxon>
        <taxon>Agaricomycotina</taxon>
        <taxon>Agaricomycetes</taxon>
        <taxon>Agaricomycetidae</taxon>
        <taxon>Agaricales</taxon>
        <taxon>Agaricineae</taxon>
        <taxon>Bolbitiaceae</taxon>
        <taxon>Cyclocybe</taxon>
    </lineage>
</organism>
<dbReference type="GO" id="GO:0005840">
    <property type="term" value="C:ribosome"/>
    <property type="evidence" value="ECO:0007669"/>
    <property type="project" value="UniProtKB-KW"/>
</dbReference>
<proteinExistence type="inferred from homology"/>
<feature type="domain" description="Ribosomal eL28/Mak16" evidence="5">
    <location>
        <begin position="5"/>
        <end position="121"/>
    </location>
</feature>
<evidence type="ECO:0000256" key="3">
    <source>
        <dbReference type="ARBA" id="ARBA00023274"/>
    </source>
</evidence>
<keyword evidence="2" id="KW-0689">Ribosomal protein</keyword>
<feature type="compositionally biased region" description="Basic residues" evidence="4">
    <location>
        <begin position="134"/>
        <end position="145"/>
    </location>
</feature>